<name>A0A6P2CUX5_9BACT</name>
<reference evidence="2 3" key="1">
    <citation type="submission" date="2019-05" db="EMBL/GenBank/DDBJ databases">
        <authorList>
            <consortium name="Science for Life Laboratories"/>
        </authorList>
    </citation>
    <scope>NUCLEOTIDE SEQUENCE [LARGE SCALE GENOMIC DNA]</scope>
    <source>
        <strain evidence="2">Soil9</strain>
    </source>
</reference>
<evidence type="ECO:0000313" key="3">
    <source>
        <dbReference type="Proteomes" id="UP000464178"/>
    </source>
</evidence>
<gene>
    <name evidence="2" type="ORF">SOIL9_49230</name>
</gene>
<accession>A0A6P2CUX5</accession>
<organism evidence="2 3">
    <name type="scientific">Gemmata massiliana</name>
    <dbReference type="NCBI Taxonomy" id="1210884"/>
    <lineage>
        <taxon>Bacteria</taxon>
        <taxon>Pseudomonadati</taxon>
        <taxon>Planctomycetota</taxon>
        <taxon>Planctomycetia</taxon>
        <taxon>Gemmatales</taxon>
        <taxon>Gemmataceae</taxon>
        <taxon>Gemmata</taxon>
    </lineage>
</organism>
<feature type="compositionally biased region" description="Basic and acidic residues" evidence="1">
    <location>
        <begin position="272"/>
        <end position="286"/>
    </location>
</feature>
<dbReference type="Pfam" id="PF13479">
    <property type="entry name" value="AAA_24"/>
    <property type="match status" value="1"/>
</dbReference>
<dbReference type="EMBL" id="LR593886">
    <property type="protein sequence ID" value="VTR92791.1"/>
    <property type="molecule type" value="Genomic_DNA"/>
</dbReference>
<dbReference type="AlphaFoldDB" id="A0A6P2CUX5"/>
<sequence>MSLSLLSQVTTAARRKPARVFLYAQEKWGKSSWAAHAPGAVFAMTRGEDGLLTLMNAGRVPPTPHFPQDFHRWGLLRQATAALRDDEHEFKTFVVDTANGAARLCAESVCAEHFQNSWVQFDAYGKGYEVCLEQWIEWLADLDRLRSERLMSIILLAHTEVKGFKNPTGADYDRYAPDMPKKLWSVTHKWSDAILFGTFKVHEAVTGTGKDKKVKGQGGSQRVLYAGESAAYLAGNRLGLPAEIGCGASAGEAWANFRNAAAKARAEALAKEKEAKAAKEKGEGKPTSDGATPSAETPKPERIRGVEYDEFDSPIFPNGVPPDAGQTDLFENSNAGPPH</sequence>
<dbReference type="Proteomes" id="UP000464178">
    <property type="component" value="Chromosome"/>
</dbReference>
<feature type="compositionally biased region" description="Polar residues" evidence="1">
    <location>
        <begin position="329"/>
        <end position="339"/>
    </location>
</feature>
<protein>
    <recommendedName>
        <fullName evidence="4">ATP-binding protein</fullName>
    </recommendedName>
</protein>
<dbReference type="KEGG" id="gms:SOIL9_49230"/>
<evidence type="ECO:0000313" key="2">
    <source>
        <dbReference type="EMBL" id="VTR92791.1"/>
    </source>
</evidence>
<keyword evidence="3" id="KW-1185">Reference proteome</keyword>
<dbReference type="RefSeq" id="WP_162667605.1">
    <property type="nucleotide sequence ID" value="NZ_LR593886.1"/>
</dbReference>
<proteinExistence type="predicted"/>
<evidence type="ECO:0008006" key="4">
    <source>
        <dbReference type="Google" id="ProtNLM"/>
    </source>
</evidence>
<feature type="compositionally biased region" description="Basic and acidic residues" evidence="1">
    <location>
        <begin position="298"/>
        <end position="307"/>
    </location>
</feature>
<feature type="region of interest" description="Disordered" evidence="1">
    <location>
        <begin position="272"/>
        <end position="339"/>
    </location>
</feature>
<evidence type="ECO:0000256" key="1">
    <source>
        <dbReference type="SAM" id="MobiDB-lite"/>
    </source>
</evidence>